<accession>A0AAV6WSA7</accession>
<dbReference type="EMBL" id="WHWC01000013">
    <property type="protein sequence ID" value="KAG8371322.1"/>
    <property type="molecule type" value="Genomic_DNA"/>
</dbReference>
<dbReference type="Proteomes" id="UP000826271">
    <property type="component" value="Unassembled WGS sequence"/>
</dbReference>
<organism evidence="2 3">
    <name type="scientific">Buddleja alternifolia</name>
    <dbReference type="NCBI Taxonomy" id="168488"/>
    <lineage>
        <taxon>Eukaryota</taxon>
        <taxon>Viridiplantae</taxon>
        <taxon>Streptophyta</taxon>
        <taxon>Embryophyta</taxon>
        <taxon>Tracheophyta</taxon>
        <taxon>Spermatophyta</taxon>
        <taxon>Magnoliopsida</taxon>
        <taxon>eudicotyledons</taxon>
        <taxon>Gunneridae</taxon>
        <taxon>Pentapetalae</taxon>
        <taxon>asterids</taxon>
        <taxon>lamiids</taxon>
        <taxon>Lamiales</taxon>
        <taxon>Scrophulariaceae</taxon>
        <taxon>Buddlejeae</taxon>
        <taxon>Buddleja</taxon>
    </lineage>
</organism>
<comment type="caution">
    <text evidence="2">The sequence shown here is derived from an EMBL/GenBank/DDBJ whole genome shotgun (WGS) entry which is preliminary data.</text>
</comment>
<evidence type="ECO:0000313" key="3">
    <source>
        <dbReference type="Proteomes" id="UP000826271"/>
    </source>
</evidence>
<gene>
    <name evidence="2" type="ORF">BUALT_Bualt13G0075700</name>
</gene>
<keyword evidence="3" id="KW-1185">Reference proteome</keyword>
<feature type="compositionally biased region" description="Low complexity" evidence="1">
    <location>
        <begin position="31"/>
        <end position="62"/>
    </location>
</feature>
<evidence type="ECO:0000256" key="1">
    <source>
        <dbReference type="SAM" id="MobiDB-lite"/>
    </source>
</evidence>
<proteinExistence type="predicted"/>
<dbReference type="AlphaFoldDB" id="A0AAV6WSA7"/>
<name>A0AAV6WSA7_9LAMI</name>
<sequence>MAKVYDDWERLVRATLKRDEIWQLCHDHSRTPSSGSTTSGSGASSPIPEVAPPKSSSAKISPMNNQNQRSGVEFKNDKSLRRGKSTMRLDRWIWTRWLSKSFRSQLTDA</sequence>
<protein>
    <submittedName>
        <fullName evidence="2">Uncharacterized protein</fullName>
    </submittedName>
</protein>
<evidence type="ECO:0000313" key="2">
    <source>
        <dbReference type="EMBL" id="KAG8371322.1"/>
    </source>
</evidence>
<feature type="region of interest" description="Disordered" evidence="1">
    <location>
        <begin position="25"/>
        <end position="80"/>
    </location>
</feature>
<reference evidence="2" key="1">
    <citation type="submission" date="2019-10" db="EMBL/GenBank/DDBJ databases">
        <authorList>
            <person name="Zhang R."/>
            <person name="Pan Y."/>
            <person name="Wang J."/>
            <person name="Ma R."/>
            <person name="Yu S."/>
        </authorList>
    </citation>
    <scope>NUCLEOTIDE SEQUENCE</scope>
    <source>
        <strain evidence="2">LA-IB0</strain>
        <tissue evidence="2">Leaf</tissue>
    </source>
</reference>